<keyword evidence="4" id="KW-0159">Chromosome partition</keyword>
<feature type="domain" description="Core-binding (CB)" evidence="11">
    <location>
        <begin position="7"/>
        <end position="112"/>
    </location>
</feature>
<dbReference type="InterPro" id="IPR050090">
    <property type="entry name" value="Tyrosine_recombinase_XerCD"/>
</dbReference>
<keyword evidence="13" id="KW-1185">Reference proteome</keyword>
<accession>A0A1H0BBN3</accession>
<dbReference type="PROSITE" id="PS51898">
    <property type="entry name" value="TYR_RECOMBINASE"/>
    <property type="match status" value="1"/>
</dbReference>
<evidence type="ECO:0000313" key="12">
    <source>
        <dbReference type="EMBL" id="SDN43036.1"/>
    </source>
</evidence>
<evidence type="ECO:0000256" key="4">
    <source>
        <dbReference type="ARBA" id="ARBA00022829"/>
    </source>
</evidence>
<evidence type="ECO:0000256" key="8">
    <source>
        <dbReference type="ARBA" id="ARBA00023306"/>
    </source>
</evidence>
<evidence type="ECO:0000256" key="9">
    <source>
        <dbReference type="PROSITE-ProRule" id="PRU01248"/>
    </source>
</evidence>
<dbReference type="GO" id="GO:0015074">
    <property type="term" value="P:DNA integration"/>
    <property type="evidence" value="ECO:0007669"/>
    <property type="project" value="UniProtKB-KW"/>
</dbReference>
<dbReference type="GO" id="GO:0006310">
    <property type="term" value="P:DNA recombination"/>
    <property type="evidence" value="ECO:0007669"/>
    <property type="project" value="UniProtKB-KW"/>
</dbReference>
<dbReference type="AlphaFoldDB" id="A0A1H0BBN3"/>
<gene>
    <name evidence="12" type="ORF">SAMN05192585_11921</name>
</gene>
<comment type="subcellular location">
    <subcellularLocation>
        <location evidence="1">Cytoplasm</location>
    </subcellularLocation>
</comment>
<dbReference type="InterPro" id="IPR010998">
    <property type="entry name" value="Integrase_recombinase_N"/>
</dbReference>
<dbReference type="PANTHER" id="PTHR30349">
    <property type="entry name" value="PHAGE INTEGRASE-RELATED"/>
    <property type="match status" value="1"/>
</dbReference>
<organism evidence="12 13">
    <name type="scientific">Acetanaerobacterium elongatum</name>
    <dbReference type="NCBI Taxonomy" id="258515"/>
    <lineage>
        <taxon>Bacteria</taxon>
        <taxon>Bacillati</taxon>
        <taxon>Bacillota</taxon>
        <taxon>Clostridia</taxon>
        <taxon>Eubacteriales</taxon>
        <taxon>Oscillospiraceae</taxon>
        <taxon>Acetanaerobacterium</taxon>
    </lineage>
</organism>
<evidence type="ECO:0000256" key="3">
    <source>
        <dbReference type="ARBA" id="ARBA00022618"/>
    </source>
</evidence>
<keyword evidence="5" id="KW-0229">DNA integration</keyword>
<evidence type="ECO:0000256" key="1">
    <source>
        <dbReference type="ARBA" id="ARBA00004496"/>
    </source>
</evidence>
<keyword evidence="3" id="KW-0132">Cell division</keyword>
<dbReference type="GO" id="GO:0007059">
    <property type="term" value="P:chromosome segregation"/>
    <property type="evidence" value="ECO:0007669"/>
    <property type="project" value="UniProtKB-KW"/>
</dbReference>
<evidence type="ECO:0000259" key="11">
    <source>
        <dbReference type="PROSITE" id="PS51900"/>
    </source>
</evidence>
<dbReference type="GO" id="GO:0005737">
    <property type="term" value="C:cytoplasm"/>
    <property type="evidence" value="ECO:0007669"/>
    <property type="project" value="UniProtKB-SubCell"/>
</dbReference>
<dbReference type="STRING" id="258515.SAMN05192585_11921"/>
<feature type="domain" description="Tyr recombinase" evidence="10">
    <location>
        <begin position="134"/>
        <end position="315"/>
    </location>
</feature>
<dbReference type="OrthoDB" id="283809at2"/>
<dbReference type="InterPro" id="IPR013762">
    <property type="entry name" value="Integrase-like_cat_sf"/>
</dbReference>
<reference evidence="12 13" key="1">
    <citation type="submission" date="2016-10" db="EMBL/GenBank/DDBJ databases">
        <authorList>
            <person name="de Groot N.N."/>
        </authorList>
    </citation>
    <scope>NUCLEOTIDE SEQUENCE [LARGE SCALE GENOMIC DNA]</scope>
    <source>
        <strain evidence="12 13">CGMCC 1.5012</strain>
    </source>
</reference>
<dbReference type="GO" id="GO:0051301">
    <property type="term" value="P:cell division"/>
    <property type="evidence" value="ECO:0007669"/>
    <property type="project" value="UniProtKB-KW"/>
</dbReference>
<evidence type="ECO:0000259" key="10">
    <source>
        <dbReference type="PROSITE" id="PS51898"/>
    </source>
</evidence>
<protein>
    <submittedName>
        <fullName evidence="12">Site-specific recombinase XerD</fullName>
    </submittedName>
</protein>
<keyword evidence="8" id="KW-0131">Cell cycle</keyword>
<name>A0A1H0BBN3_9FIRM</name>
<dbReference type="Pfam" id="PF00589">
    <property type="entry name" value="Phage_integrase"/>
    <property type="match status" value="1"/>
</dbReference>
<dbReference type="Gene3D" id="1.10.150.130">
    <property type="match status" value="1"/>
</dbReference>
<evidence type="ECO:0000256" key="5">
    <source>
        <dbReference type="ARBA" id="ARBA00022908"/>
    </source>
</evidence>
<dbReference type="Proteomes" id="UP000199182">
    <property type="component" value="Unassembled WGS sequence"/>
</dbReference>
<keyword evidence="6 9" id="KW-0238">DNA-binding</keyword>
<evidence type="ECO:0000313" key="13">
    <source>
        <dbReference type="Proteomes" id="UP000199182"/>
    </source>
</evidence>
<sequence length="330" mass="37824">MNNAILSDCPVPVRDFLFYMETIKGRSPRTVEGYYIDLRTFFRYIKRAKNLVPPSLSFEEISIRDVDMALISTITLSDVYEFLHFTASDRSNNSATRARKVSSIRGFFNYLTVKAHLLDENPVRELEVPSLKKSIPKYLTLENSIELLASAETEDGDYKERDYCMITLFLNCGMRLSELVGINLTDIRNNQLRLLGKGNKERIVYLNDACIASIEAYKKLRPNDVTDKNALFLSRNGKRISRRRVQQIVENQLKAVGLDHKGYSVHKLRHTAATLMYQYGHVDIRMLKEILGHANLGTTEIYTHISNEQLEAAAQKSPLAKIKPRNKKDD</sequence>
<dbReference type="InterPro" id="IPR002104">
    <property type="entry name" value="Integrase_catalytic"/>
</dbReference>
<dbReference type="InterPro" id="IPR011010">
    <property type="entry name" value="DNA_brk_join_enz"/>
</dbReference>
<evidence type="ECO:0000256" key="6">
    <source>
        <dbReference type="ARBA" id="ARBA00023125"/>
    </source>
</evidence>
<evidence type="ECO:0000256" key="7">
    <source>
        <dbReference type="ARBA" id="ARBA00023172"/>
    </source>
</evidence>
<dbReference type="SUPFAM" id="SSF56349">
    <property type="entry name" value="DNA breaking-rejoining enzymes"/>
    <property type="match status" value="1"/>
</dbReference>
<dbReference type="Gene3D" id="1.10.443.10">
    <property type="entry name" value="Intergrase catalytic core"/>
    <property type="match status" value="1"/>
</dbReference>
<dbReference type="InterPro" id="IPR044068">
    <property type="entry name" value="CB"/>
</dbReference>
<proteinExistence type="predicted"/>
<evidence type="ECO:0000256" key="2">
    <source>
        <dbReference type="ARBA" id="ARBA00022490"/>
    </source>
</evidence>
<dbReference type="GO" id="GO:0003677">
    <property type="term" value="F:DNA binding"/>
    <property type="evidence" value="ECO:0007669"/>
    <property type="project" value="UniProtKB-UniRule"/>
</dbReference>
<dbReference type="PANTHER" id="PTHR30349:SF77">
    <property type="entry name" value="TYROSINE RECOMBINASE XERC"/>
    <property type="match status" value="1"/>
</dbReference>
<keyword evidence="7" id="KW-0233">DNA recombination</keyword>
<dbReference type="EMBL" id="FNID01000019">
    <property type="protein sequence ID" value="SDN43036.1"/>
    <property type="molecule type" value="Genomic_DNA"/>
</dbReference>
<keyword evidence="2" id="KW-0963">Cytoplasm</keyword>
<dbReference type="PROSITE" id="PS51900">
    <property type="entry name" value="CB"/>
    <property type="match status" value="1"/>
</dbReference>